<name>A0A917SBS9_9ACTN</name>
<proteinExistence type="predicted"/>
<reference evidence="1" key="2">
    <citation type="submission" date="2020-09" db="EMBL/GenBank/DDBJ databases">
        <authorList>
            <person name="Sun Q."/>
            <person name="Zhou Y."/>
        </authorList>
    </citation>
    <scope>NUCLEOTIDE SEQUENCE</scope>
    <source>
        <strain evidence="1">CGMCC 4.7306</strain>
    </source>
</reference>
<gene>
    <name evidence="1" type="ORF">GCM10011575_27110</name>
</gene>
<evidence type="ECO:0000313" key="1">
    <source>
        <dbReference type="EMBL" id="GGL67191.1"/>
    </source>
</evidence>
<dbReference type="Proteomes" id="UP000613840">
    <property type="component" value="Unassembled WGS sequence"/>
</dbReference>
<dbReference type="EMBL" id="BMMZ01000006">
    <property type="protein sequence ID" value="GGL67191.1"/>
    <property type="molecule type" value="Genomic_DNA"/>
</dbReference>
<dbReference type="AlphaFoldDB" id="A0A917SBS9"/>
<accession>A0A917SBS9</accession>
<organism evidence="1 2">
    <name type="scientific">Microlunatus endophyticus</name>
    <dbReference type="NCBI Taxonomy" id="1716077"/>
    <lineage>
        <taxon>Bacteria</taxon>
        <taxon>Bacillati</taxon>
        <taxon>Actinomycetota</taxon>
        <taxon>Actinomycetes</taxon>
        <taxon>Propionibacteriales</taxon>
        <taxon>Propionibacteriaceae</taxon>
        <taxon>Microlunatus</taxon>
    </lineage>
</organism>
<keyword evidence="2" id="KW-1185">Reference proteome</keyword>
<reference evidence="1" key="1">
    <citation type="journal article" date="2014" name="Int. J. Syst. Evol. Microbiol.">
        <title>Complete genome sequence of Corynebacterium casei LMG S-19264T (=DSM 44701T), isolated from a smear-ripened cheese.</title>
        <authorList>
            <consortium name="US DOE Joint Genome Institute (JGI-PGF)"/>
            <person name="Walter F."/>
            <person name="Albersmeier A."/>
            <person name="Kalinowski J."/>
            <person name="Ruckert C."/>
        </authorList>
    </citation>
    <scope>NUCLEOTIDE SEQUENCE</scope>
    <source>
        <strain evidence="1">CGMCC 4.7306</strain>
    </source>
</reference>
<protein>
    <submittedName>
        <fullName evidence="1">Uncharacterized protein</fullName>
    </submittedName>
</protein>
<evidence type="ECO:0000313" key="2">
    <source>
        <dbReference type="Proteomes" id="UP000613840"/>
    </source>
</evidence>
<dbReference type="InterPro" id="IPR043519">
    <property type="entry name" value="NT_sf"/>
</dbReference>
<dbReference type="Gene3D" id="3.30.460.10">
    <property type="entry name" value="Beta Polymerase, domain 2"/>
    <property type="match status" value="1"/>
</dbReference>
<comment type="caution">
    <text evidence="1">The sequence shown here is derived from an EMBL/GenBank/DDBJ whole genome shotgun (WGS) entry which is preliminary data.</text>
</comment>
<sequence length="246" mass="26566">MGRLAQWAAATDWVGWLELGGSLGRGAGDELSDIDAGMGLTIEDVEGKLDAIEENVTRFGPVAGTLRQHFGPDTTHLIVVYRHGPQLSLVVSPASSRSGLPPEATALVDKVDRLATPIDRSRWDPTSDTRREWTFLACITAGDALKHAGRGQFWRAFASLSTARDHYLQLLAADEHVIFPQFGAVSLENAGLPVPSRLADTLIGSGDLESFGRAVRILVDLLQPYIGEHDLDQLVTAIRPAIRDGP</sequence>